<sequence>MGERDTARGQALEESDHVGIAQPDESALGPVHLQQALDQRQERRCDAAGAVVEEAGERVGVGAVFAEKASRQQPSGAAGATPDDDRPAQTWARPPLGSRAQDLLVGWIQFTVKK</sequence>
<accession>A0ABU2QSN6</accession>
<protein>
    <submittedName>
        <fullName evidence="2">Uncharacterized protein</fullName>
    </submittedName>
</protein>
<proteinExistence type="predicted"/>
<feature type="region of interest" description="Disordered" evidence="1">
    <location>
        <begin position="65"/>
        <end position="97"/>
    </location>
</feature>
<dbReference type="Proteomes" id="UP001183610">
    <property type="component" value="Unassembled WGS sequence"/>
</dbReference>
<comment type="caution">
    <text evidence="2">The sequence shown here is derived from an EMBL/GenBank/DDBJ whole genome shotgun (WGS) entry which is preliminary data.</text>
</comment>
<gene>
    <name evidence="2" type="ORF">RM698_00100</name>
</gene>
<evidence type="ECO:0000313" key="3">
    <source>
        <dbReference type="Proteomes" id="UP001183610"/>
    </source>
</evidence>
<keyword evidence="3" id="KW-1185">Reference proteome</keyword>
<feature type="region of interest" description="Disordered" evidence="1">
    <location>
        <begin position="1"/>
        <end position="27"/>
    </location>
</feature>
<reference evidence="3" key="1">
    <citation type="submission" date="2023-07" db="EMBL/GenBank/DDBJ databases">
        <title>30 novel species of actinomycetes from the DSMZ collection.</title>
        <authorList>
            <person name="Nouioui I."/>
        </authorList>
    </citation>
    <scope>NUCLEOTIDE SEQUENCE [LARGE SCALE GENOMIC DNA]</scope>
    <source>
        <strain evidence="3">DSM 41979</strain>
    </source>
</reference>
<evidence type="ECO:0000313" key="2">
    <source>
        <dbReference type="EMBL" id="MDT0407457.1"/>
    </source>
</evidence>
<organism evidence="2 3">
    <name type="scientific">Streptomyces evansiae</name>
    <dbReference type="NCBI Taxonomy" id="3075535"/>
    <lineage>
        <taxon>Bacteria</taxon>
        <taxon>Bacillati</taxon>
        <taxon>Actinomycetota</taxon>
        <taxon>Actinomycetes</taxon>
        <taxon>Kitasatosporales</taxon>
        <taxon>Streptomycetaceae</taxon>
        <taxon>Streptomyces</taxon>
    </lineage>
</organism>
<evidence type="ECO:0000256" key="1">
    <source>
        <dbReference type="SAM" id="MobiDB-lite"/>
    </source>
</evidence>
<dbReference type="EMBL" id="JAVRET010000001">
    <property type="protein sequence ID" value="MDT0407457.1"/>
    <property type="molecule type" value="Genomic_DNA"/>
</dbReference>
<dbReference type="RefSeq" id="WP_010265423.1">
    <property type="nucleotide sequence ID" value="NZ_JAVRET010000001.1"/>
</dbReference>
<name>A0ABU2QSN6_9ACTN</name>